<dbReference type="AlphaFoldDB" id="A0A4Y2DXZ9"/>
<sequence>MENGFKIHIYSDSLSSIQAFRSYKSKPNFILKIKEKLSSASGYVGLSWLKAHAGNTGNETADHFAKLATEIRNGFEIPVPYSFLKKNIKRDLLNNWNLSWRDSETGKRVEDFLPIPDLDFIDT</sequence>
<dbReference type="InterPro" id="IPR036397">
    <property type="entry name" value="RNaseH_sf"/>
</dbReference>
<accession>A0A4Y2DXZ9</accession>
<comment type="caution">
    <text evidence="2">The sequence shown here is derived from an EMBL/GenBank/DDBJ whole genome shotgun (WGS) entry which is preliminary data.</text>
</comment>
<gene>
    <name evidence="2" type="ORF">AVEN_172473_1</name>
</gene>
<dbReference type="InterPro" id="IPR012337">
    <property type="entry name" value="RNaseH-like_sf"/>
</dbReference>
<keyword evidence="3" id="KW-1185">Reference proteome</keyword>
<dbReference type="OrthoDB" id="6777554at2759"/>
<dbReference type="GO" id="GO:0004523">
    <property type="term" value="F:RNA-DNA hybrid ribonuclease activity"/>
    <property type="evidence" value="ECO:0007669"/>
    <property type="project" value="InterPro"/>
</dbReference>
<dbReference type="Pfam" id="PF00075">
    <property type="entry name" value="RNase_H"/>
    <property type="match status" value="1"/>
</dbReference>
<protein>
    <recommendedName>
        <fullName evidence="1">RNase H type-1 domain-containing protein</fullName>
    </recommendedName>
</protein>
<feature type="domain" description="RNase H type-1" evidence="1">
    <location>
        <begin position="1"/>
        <end position="70"/>
    </location>
</feature>
<dbReference type="EMBL" id="BGPR01000463">
    <property type="protein sequence ID" value="GBM21621.1"/>
    <property type="molecule type" value="Genomic_DNA"/>
</dbReference>
<dbReference type="SUPFAM" id="SSF53098">
    <property type="entry name" value="Ribonuclease H-like"/>
    <property type="match status" value="1"/>
</dbReference>
<proteinExistence type="predicted"/>
<evidence type="ECO:0000313" key="3">
    <source>
        <dbReference type="Proteomes" id="UP000499080"/>
    </source>
</evidence>
<name>A0A4Y2DXZ9_ARAVE</name>
<dbReference type="GO" id="GO:0003676">
    <property type="term" value="F:nucleic acid binding"/>
    <property type="evidence" value="ECO:0007669"/>
    <property type="project" value="InterPro"/>
</dbReference>
<organism evidence="2 3">
    <name type="scientific">Araneus ventricosus</name>
    <name type="common">Orbweaver spider</name>
    <name type="synonym">Epeira ventricosa</name>
    <dbReference type="NCBI Taxonomy" id="182803"/>
    <lineage>
        <taxon>Eukaryota</taxon>
        <taxon>Metazoa</taxon>
        <taxon>Ecdysozoa</taxon>
        <taxon>Arthropoda</taxon>
        <taxon>Chelicerata</taxon>
        <taxon>Arachnida</taxon>
        <taxon>Araneae</taxon>
        <taxon>Araneomorphae</taxon>
        <taxon>Entelegynae</taxon>
        <taxon>Araneoidea</taxon>
        <taxon>Araneidae</taxon>
        <taxon>Araneus</taxon>
    </lineage>
</organism>
<evidence type="ECO:0000259" key="1">
    <source>
        <dbReference type="PROSITE" id="PS50879"/>
    </source>
</evidence>
<dbReference type="InterPro" id="IPR002156">
    <property type="entry name" value="RNaseH_domain"/>
</dbReference>
<evidence type="ECO:0000313" key="2">
    <source>
        <dbReference type="EMBL" id="GBM21621.1"/>
    </source>
</evidence>
<dbReference type="PROSITE" id="PS50879">
    <property type="entry name" value="RNASE_H_1"/>
    <property type="match status" value="1"/>
</dbReference>
<reference evidence="2 3" key="1">
    <citation type="journal article" date="2019" name="Sci. Rep.">
        <title>Orb-weaving spider Araneus ventricosus genome elucidates the spidroin gene catalogue.</title>
        <authorList>
            <person name="Kono N."/>
            <person name="Nakamura H."/>
            <person name="Ohtoshi R."/>
            <person name="Moran D.A.P."/>
            <person name="Shinohara A."/>
            <person name="Yoshida Y."/>
            <person name="Fujiwara M."/>
            <person name="Mori M."/>
            <person name="Tomita M."/>
            <person name="Arakawa K."/>
        </authorList>
    </citation>
    <scope>NUCLEOTIDE SEQUENCE [LARGE SCALE GENOMIC DNA]</scope>
</reference>
<dbReference type="Gene3D" id="3.30.420.10">
    <property type="entry name" value="Ribonuclease H-like superfamily/Ribonuclease H"/>
    <property type="match status" value="1"/>
</dbReference>
<dbReference type="Proteomes" id="UP000499080">
    <property type="component" value="Unassembled WGS sequence"/>
</dbReference>